<dbReference type="OrthoDB" id="1551227at2"/>
<sequence length="415" mass="48017">MSKYQKIDLAYNFLIEKEKEGATFKLTELSAASTWSLKTCSTHISKKLSTYFQREGEDYITNGILFLSKNDFRATLSQISTLSNNYSRKGILLNKAKEFAVLAVSTYNNPTIKFKTYGFIVNMNIAFTSLFHAIFEKNGVDYFYKDGLGVTIFIDGEEKAWELKECTEKYWPGTTSPIKSNLHFLIGLRNKIEHRFLPVIDLMCSGECQAALTNFENIITKEFGDEHALLVNLAVSMQLSRASTEAKVEALKQFQSQNYSVVREFMSAQHHELDQETLESQEYRIKAFLIPKIGNHASTSDLSIEFVNFRKLNDEEKEQYEQGITFIKEVRTPFIHKPSDIVLKIKDTHQFFNMALHTKCWKFFEARPIEVNVDFKGPYSGFVLGFNNYLYTNDWIVYLKEQLNDEVTLHNIRAY</sequence>
<protein>
    <recommendedName>
        <fullName evidence="1">DUF3644 domain-containing protein</fullName>
    </recommendedName>
</protein>
<dbReference type="Proteomes" id="UP000219271">
    <property type="component" value="Unassembled WGS sequence"/>
</dbReference>
<reference evidence="3" key="1">
    <citation type="submission" date="2017-09" db="EMBL/GenBank/DDBJ databases">
        <authorList>
            <person name="Varghese N."/>
            <person name="Submissions S."/>
        </authorList>
    </citation>
    <scope>NUCLEOTIDE SEQUENCE [LARGE SCALE GENOMIC DNA]</scope>
    <source>
        <strain evidence="3">JKS000234</strain>
    </source>
</reference>
<dbReference type="AlphaFoldDB" id="A0A286BWE1"/>
<dbReference type="EMBL" id="OCMY01000001">
    <property type="protein sequence ID" value="SOD38471.1"/>
    <property type="molecule type" value="Genomic_DNA"/>
</dbReference>
<name>A0A286BWE1_9GAMM</name>
<keyword evidence="3" id="KW-1185">Reference proteome</keyword>
<organism evidence="2 3">
    <name type="scientific">Candidatus Pantoea floridensis</name>
    <dbReference type="NCBI Taxonomy" id="1938870"/>
    <lineage>
        <taxon>Bacteria</taxon>
        <taxon>Pseudomonadati</taxon>
        <taxon>Pseudomonadota</taxon>
        <taxon>Gammaproteobacteria</taxon>
        <taxon>Enterobacterales</taxon>
        <taxon>Erwiniaceae</taxon>
        <taxon>Pantoea</taxon>
    </lineage>
</organism>
<dbReference type="InterPro" id="IPR022104">
    <property type="entry name" value="DUF3644"/>
</dbReference>
<evidence type="ECO:0000313" key="3">
    <source>
        <dbReference type="Proteomes" id="UP000219271"/>
    </source>
</evidence>
<evidence type="ECO:0000259" key="1">
    <source>
        <dbReference type="Pfam" id="PF12358"/>
    </source>
</evidence>
<feature type="domain" description="DUF3644" evidence="1">
    <location>
        <begin position="92"/>
        <end position="271"/>
    </location>
</feature>
<evidence type="ECO:0000313" key="2">
    <source>
        <dbReference type="EMBL" id="SOD38471.1"/>
    </source>
</evidence>
<gene>
    <name evidence="2" type="ORF">SAMN06273570_2888</name>
</gene>
<proteinExistence type="predicted"/>
<accession>A0A286BWE1</accession>
<dbReference type="RefSeq" id="WP_097096382.1">
    <property type="nucleotide sequence ID" value="NZ_OCMY01000001.1"/>
</dbReference>
<dbReference type="Pfam" id="PF12358">
    <property type="entry name" value="DUF3644"/>
    <property type="match status" value="1"/>
</dbReference>